<evidence type="ECO:0000313" key="2">
    <source>
        <dbReference type="EMBL" id="RVV98986.1"/>
    </source>
</evidence>
<dbReference type="AlphaFoldDB" id="A0A438AK19"/>
<evidence type="ECO:0000256" key="1">
    <source>
        <dbReference type="SAM" id="Phobius"/>
    </source>
</evidence>
<gene>
    <name evidence="2" type="ORF">EKE94_08900</name>
</gene>
<protein>
    <submittedName>
        <fullName evidence="2">Uncharacterized protein</fullName>
    </submittedName>
</protein>
<accession>A0A438AK19</accession>
<sequence length="197" mass="21769">MIETETGFVLRDPRAGEARWRGYDRLLAATGSALAIAVVALWWLPVTAPAPPRVTGPVTGPQPQAWQVPPEILSRLAISLALLGLAALLIAMGQRARVTDWEFDFDAGSAYRRWRIGRGQTGLLEAVALDRILAVRMHPRIGRADAAVLSLKVRRRLLPVVLSYGAREDMARLHRRIQRDLEWFKQPVTGTPVTGSP</sequence>
<dbReference type="Proteomes" id="UP000285908">
    <property type="component" value="Unassembled WGS sequence"/>
</dbReference>
<feature type="transmembrane region" description="Helical" evidence="1">
    <location>
        <begin position="72"/>
        <end position="91"/>
    </location>
</feature>
<keyword evidence="1" id="KW-0812">Transmembrane</keyword>
<keyword evidence="1" id="KW-1133">Transmembrane helix</keyword>
<dbReference type="EMBL" id="RQXX01000002">
    <property type="protein sequence ID" value="RVV98986.1"/>
    <property type="molecule type" value="Genomic_DNA"/>
</dbReference>
<organism evidence="2 3">
    <name type="scientific">Mesobaculum littorinae</name>
    <dbReference type="NCBI Taxonomy" id="2486419"/>
    <lineage>
        <taxon>Bacteria</taxon>
        <taxon>Pseudomonadati</taxon>
        <taxon>Pseudomonadota</taxon>
        <taxon>Alphaproteobacteria</taxon>
        <taxon>Rhodobacterales</taxon>
        <taxon>Roseobacteraceae</taxon>
        <taxon>Mesobaculum</taxon>
    </lineage>
</organism>
<comment type="caution">
    <text evidence="2">The sequence shown here is derived from an EMBL/GenBank/DDBJ whole genome shotgun (WGS) entry which is preliminary data.</text>
</comment>
<proteinExistence type="predicted"/>
<feature type="transmembrane region" description="Helical" evidence="1">
    <location>
        <begin position="26"/>
        <end position="44"/>
    </location>
</feature>
<name>A0A438AK19_9RHOB</name>
<keyword evidence="3" id="KW-1185">Reference proteome</keyword>
<evidence type="ECO:0000313" key="3">
    <source>
        <dbReference type="Proteomes" id="UP000285908"/>
    </source>
</evidence>
<dbReference type="RefSeq" id="WP_127906219.1">
    <property type="nucleotide sequence ID" value="NZ_RQXX01000002.1"/>
</dbReference>
<reference evidence="2 3" key="1">
    <citation type="submission" date="2018-11" db="EMBL/GenBank/DDBJ databases">
        <title>Mesobaculum littorinae gen. nov., sp. nov., isolated from Littorina scabra that represents a novel genus of the order Rhodobacteraceae.</title>
        <authorList>
            <person name="Li F."/>
        </authorList>
    </citation>
    <scope>NUCLEOTIDE SEQUENCE [LARGE SCALE GENOMIC DNA]</scope>
    <source>
        <strain evidence="2 3">M0103</strain>
    </source>
</reference>
<keyword evidence="1" id="KW-0472">Membrane</keyword>